<proteinExistence type="predicted"/>
<sequence length="235" mass="25648">MAPRSNAVFLAIIAAMAALLAILSVPSLIAALIAFPSGEDLERLRRGAPPPPFDLTRAAERNMIAAGVFESARYRANAASALLALPPAERRRTGVDVEDVVRASLRAAPAQTYNWSRLAALRLAAGDRPGAMRAWQMSVLTSRYEPGLMLGRINLALALLPTTDRTMIDLTSDQIRLAAEADIRGLAKAAYTTGTAPYVSAVLWRDTTRMPLFLRYYRDHIWAAQHPDEAKALRK</sequence>
<dbReference type="Proteomes" id="UP000322077">
    <property type="component" value="Unassembled WGS sequence"/>
</dbReference>
<accession>A0A5D9C2F6</accession>
<organism evidence="1 2">
    <name type="scientific">Sphingomonas montanisoli</name>
    <dbReference type="NCBI Taxonomy" id="2606412"/>
    <lineage>
        <taxon>Bacteria</taxon>
        <taxon>Pseudomonadati</taxon>
        <taxon>Pseudomonadota</taxon>
        <taxon>Alphaproteobacteria</taxon>
        <taxon>Sphingomonadales</taxon>
        <taxon>Sphingomonadaceae</taxon>
        <taxon>Sphingomonas</taxon>
    </lineage>
</organism>
<reference evidence="1 2" key="1">
    <citation type="submission" date="2019-08" db="EMBL/GenBank/DDBJ databases">
        <authorList>
            <person name="Wang G."/>
            <person name="Xu Z."/>
        </authorList>
    </citation>
    <scope>NUCLEOTIDE SEQUENCE [LARGE SCALE GENOMIC DNA]</scope>
    <source>
        <strain evidence="1 2">ZX</strain>
    </source>
</reference>
<protein>
    <submittedName>
        <fullName evidence="1">Uncharacterized protein</fullName>
    </submittedName>
</protein>
<dbReference type="EMBL" id="VTOU01000003">
    <property type="protein sequence ID" value="TZG25839.1"/>
    <property type="molecule type" value="Genomic_DNA"/>
</dbReference>
<gene>
    <name evidence="1" type="ORF">FYJ91_12720</name>
</gene>
<keyword evidence="2" id="KW-1185">Reference proteome</keyword>
<name>A0A5D9C2F6_9SPHN</name>
<comment type="caution">
    <text evidence="1">The sequence shown here is derived from an EMBL/GenBank/DDBJ whole genome shotgun (WGS) entry which is preliminary data.</text>
</comment>
<dbReference type="RefSeq" id="WP_149522645.1">
    <property type="nucleotide sequence ID" value="NZ_VTOU01000003.1"/>
</dbReference>
<evidence type="ECO:0000313" key="1">
    <source>
        <dbReference type="EMBL" id="TZG25839.1"/>
    </source>
</evidence>
<evidence type="ECO:0000313" key="2">
    <source>
        <dbReference type="Proteomes" id="UP000322077"/>
    </source>
</evidence>
<dbReference type="AlphaFoldDB" id="A0A5D9C2F6"/>